<name>A0A370QQC2_9GAMM</name>
<organism evidence="1 2">
    <name type="scientific">Enterobacillus tribolii</name>
    <dbReference type="NCBI Taxonomy" id="1487935"/>
    <lineage>
        <taxon>Bacteria</taxon>
        <taxon>Pseudomonadati</taxon>
        <taxon>Pseudomonadota</taxon>
        <taxon>Gammaproteobacteria</taxon>
        <taxon>Enterobacterales</taxon>
        <taxon>Hafniaceae</taxon>
        <taxon>Enterobacillus</taxon>
    </lineage>
</organism>
<reference evidence="1 2" key="1">
    <citation type="submission" date="2018-07" db="EMBL/GenBank/DDBJ databases">
        <title>Genomic Encyclopedia of Type Strains, Phase IV (KMG-IV): sequencing the most valuable type-strain genomes for metagenomic binning, comparative biology and taxonomic classification.</title>
        <authorList>
            <person name="Goeker M."/>
        </authorList>
    </citation>
    <scope>NUCLEOTIDE SEQUENCE [LARGE SCALE GENOMIC DNA]</scope>
    <source>
        <strain evidence="1 2">DSM 103736</strain>
    </source>
</reference>
<comment type="caution">
    <text evidence="1">The sequence shown here is derived from an EMBL/GenBank/DDBJ whole genome shotgun (WGS) entry which is preliminary data.</text>
</comment>
<evidence type="ECO:0000313" key="2">
    <source>
        <dbReference type="Proteomes" id="UP000254848"/>
    </source>
</evidence>
<dbReference type="Proteomes" id="UP000254848">
    <property type="component" value="Unassembled WGS sequence"/>
</dbReference>
<evidence type="ECO:0008006" key="3">
    <source>
        <dbReference type="Google" id="ProtNLM"/>
    </source>
</evidence>
<dbReference type="AlphaFoldDB" id="A0A370QQC2"/>
<protein>
    <recommendedName>
        <fullName evidence="3">DUF4762 domain-containing protein</fullName>
    </recommendedName>
</protein>
<evidence type="ECO:0000313" key="1">
    <source>
        <dbReference type="EMBL" id="RDK90964.1"/>
    </source>
</evidence>
<gene>
    <name evidence="1" type="ORF">C8D90_105250</name>
</gene>
<keyword evidence="2" id="KW-1185">Reference proteome</keyword>
<dbReference type="EMBL" id="QRAP01000005">
    <property type="protein sequence ID" value="RDK90964.1"/>
    <property type="molecule type" value="Genomic_DNA"/>
</dbReference>
<proteinExistence type="predicted"/>
<accession>A0A370QQC2</accession>
<sequence>MNLLKMSVNVPMAFSKLRSNKLSKEISMDLLTIEQASEIIGGAAQTCTVEIVETEGLNCDRVKSCTDKHGNVASVVTETFKCKEEDKPA</sequence>